<dbReference type="InterPro" id="IPR007922">
    <property type="entry name" value="DciA-like"/>
</dbReference>
<comment type="caution">
    <text evidence="1">The sequence shown here is derived from an EMBL/GenBank/DDBJ whole genome shotgun (WGS) entry which is preliminary data.</text>
</comment>
<gene>
    <name evidence="1" type="ORF">SDC9_140930</name>
</gene>
<reference evidence="1" key="1">
    <citation type="submission" date="2019-08" db="EMBL/GenBank/DDBJ databases">
        <authorList>
            <person name="Kucharzyk K."/>
            <person name="Murdoch R.W."/>
            <person name="Higgins S."/>
            <person name="Loffler F."/>
        </authorList>
    </citation>
    <scope>NUCLEOTIDE SEQUENCE</scope>
</reference>
<evidence type="ECO:0000313" key="1">
    <source>
        <dbReference type="EMBL" id="MPM93788.1"/>
    </source>
</evidence>
<sequence length="96" mass="11384">MRKRNTEIISDVIHQFLKQKKLEKPLYEKRIIDAWPEVLGKNIVAYTSEMSIKNKILYVRLSSSVLRHDLFISRENIVKSLNNHVGYNVIEDIVFR</sequence>
<evidence type="ECO:0008006" key="2">
    <source>
        <dbReference type="Google" id="ProtNLM"/>
    </source>
</evidence>
<dbReference type="PANTHER" id="PTHR36456">
    <property type="entry name" value="UPF0232 PROTEIN SCO3875"/>
    <property type="match status" value="1"/>
</dbReference>
<protein>
    <recommendedName>
        <fullName evidence="2">RNA-binding protein</fullName>
    </recommendedName>
</protein>
<dbReference type="AlphaFoldDB" id="A0A645DXC9"/>
<proteinExistence type="predicted"/>
<dbReference type="PANTHER" id="PTHR36456:SF1">
    <property type="entry name" value="UPF0232 PROTEIN SCO3875"/>
    <property type="match status" value="1"/>
</dbReference>
<name>A0A645DXC9_9ZZZZ</name>
<organism evidence="1">
    <name type="scientific">bioreactor metagenome</name>
    <dbReference type="NCBI Taxonomy" id="1076179"/>
    <lineage>
        <taxon>unclassified sequences</taxon>
        <taxon>metagenomes</taxon>
        <taxon>ecological metagenomes</taxon>
    </lineage>
</organism>
<dbReference type="EMBL" id="VSSQ01040517">
    <property type="protein sequence ID" value="MPM93788.1"/>
    <property type="molecule type" value="Genomic_DNA"/>
</dbReference>
<accession>A0A645DXC9</accession>
<dbReference type="Pfam" id="PF05258">
    <property type="entry name" value="DciA"/>
    <property type="match status" value="1"/>
</dbReference>